<evidence type="ECO:0000313" key="1">
    <source>
        <dbReference type="EMBL" id="ABK18957.1"/>
    </source>
</evidence>
<dbReference type="STRING" id="335543.Sfum_3284"/>
<dbReference type="PANTHER" id="PTHR36573:SF1">
    <property type="entry name" value="INTERMEMBRANE PHOSPHOLIPID TRANSPORT SYSTEM BINDING PROTEIN MLAC"/>
    <property type="match status" value="1"/>
</dbReference>
<dbReference type="HOGENOM" id="CLU_094502_2_0_7"/>
<gene>
    <name evidence="1" type="ordered locus">Sfum_3284</name>
</gene>
<sequence>MLLKAIKGILWTGLLLWLFSLTIPIRAAAAANPPISVIKAGTEQALQILRSSRSGQAPSVRQRRAEIMVIVDRYFNFHEMARRSLGRLWRDQPAEKQAEFVRLFKDMLFNTYIDKVESYTGSNEKFAYDKESIDGDYAVVKTRIQGYKNTDVKVDYRLRFENGEWQVYDVIVEGISLVDNYRSQFASILGNESFDGLLRRMRQKVNEMGRS</sequence>
<dbReference type="PIRSF" id="PIRSF004649">
    <property type="entry name" value="MlaC"/>
    <property type="match status" value="1"/>
</dbReference>
<proteinExistence type="predicted"/>
<dbReference type="InterPro" id="IPR042245">
    <property type="entry name" value="Tgt2/MlaC_sf"/>
</dbReference>
<dbReference type="eggNOG" id="COG2854">
    <property type="taxonomic scope" value="Bacteria"/>
</dbReference>
<dbReference type="InParanoid" id="A0LNF5"/>
<keyword evidence="2" id="KW-1185">Reference proteome</keyword>
<reference evidence="1 2" key="1">
    <citation type="submission" date="2006-10" db="EMBL/GenBank/DDBJ databases">
        <title>Complete sequence of Syntrophobacter fumaroxidans MPOB.</title>
        <authorList>
            <consortium name="US DOE Joint Genome Institute"/>
            <person name="Copeland A."/>
            <person name="Lucas S."/>
            <person name="Lapidus A."/>
            <person name="Barry K."/>
            <person name="Detter J.C."/>
            <person name="Glavina del Rio T."/>
            <person name="Hammon N."/>
            <person name="Israni S."/>
            <person name="Pitluck S."/>
            <person name="Goltsman E.G."/>
            <person name="Martinez M."/>
            <person name="Schmutz J."/>
            <person name="Larimer F."/>
            <person name="Land M."/>
            <person name="Hauser L."/>
            <person name="Kyrpides N."/>
            <person name="Kim E."/>
            <person name="Boone D.R."/>
            <person name="Brockman F."/>
            <person name="Culley D."/>
            <person name="Ferry J."/>
            <person name="Gunsalus R."/>
            <person name="McInerney M.J."/>
            <person name="Morrison M."/>
            <person name="Plugge C."/>
            <person name="Rohlin L."/>
            <person name="Scholten J."/>
            <person name="Sieber J."/>
            <person name="Stams A.J.M."/>
            <person name="Worm P."/>
            <person name="Henstra A.M."/>
            <person name="Richardson P."/>
        </authorList>
    </citation>
    <scope>NUCLEOTIDE SEQUENCE [LARGE SCALE GENOMIC DNA]</scope>
    <source>
        <strain evidence="2">DSM 10017 / MPOB</strain>
    </source>
</reference>
<dbReference type="PANTHER" id="PTHR36573">
    <property type="entry name" value="INTERMEMBRANE PHOSPHOLIPID TRANSPORT SYSTEM BINDING PROTEIN MLAC"/>
    <property type="match status" value="1"/>
</dbReference>
<dbReference type="Proteomes" id="UP000001784">
    <property type="component" value="Chromosome"/>
</dbReference>
<dbReference type="InterPro" id="IPR008869">
    <property type="entry name" value="MlaC/ttg2D"/>
</dbReference>
<dbReference type="RefSeq" id="WP_011700082.1">
    <property type="nucleotide sequence ID" value="NC_008554.1"/>
</dbReference>
<dbReference type="AlphaFoldDB" id="A0LNF5"/>
<dbReference type="KEGG" id="sfu:Sfum_3284"/>
<evidence type="ECO:0000313" key="2">
    <source>
        <dbReference type="Proteomes" id="UP000001784"/>
    </source>
</evidence>
<protein>
    <submittedName>
        <fullName evidence="1">Toluene tolerance family protein</fullName>
    </submittedName>
</protein>
<dbReference type="OrthoDB" id="9798905at2"/>
<name>A0LNF5_SYNFM</name>
<dbReference type="EMBL" id="CP000478">
    <property type="protein sequence ID" value="ABK18957.1"/>
    <property type="molecule type" value="Genomic_DNA"/>
</dbReference>
<dbReference type="FunCoup" id="A0LNF5">
    <property type="interactions" value="124"/>
</dbReference>
<accession>A0LNF5</accession>
<dbReference type="Gene3D" id="3.10.450.710">
    <property type="entry name" value="Tgt2/MlaC"/>
    <property type="match status" value="1"/>
</dbReference>
<dbReference type="Pfam" id="PF05494">
    <property type="entry name" value="MlaC"/>
    <property type="match status" value="1"/>
</dbReference>
<organism evidence="1 2">
    <name type="scientific">Syntrophobacter fumaroxidans (strain DSM 10017 / MPOB)</name>
    <dbReference type="NCBI Taxonomy" id="335543"/>
    <lineage>
        <taxon>Bacteria</taxon>
        <taxon>Pseudomonadati</taxon>
        <taxon>Thermodesulfobacteriota</taxon>
        <taxon>Syntrophobacteria</taxon>
        <taxon>Syntrophobacterales</taxon>
        <taxon>Syntrophobacteraceae</taxon>
        <taxon>Syntrophobacter</taxon>
    </lineage>
</organism>